<keyword evidence="11 13" id="KW-0472">Membrane</keyword>
<evidence type="ECO:0000259" key="14">
    <source>
        <dbReference type="PROSITE" id="PS51007"/>
    </source>
</evidence>
<feature type="transmembrane region" description="Helical" evidence="13">
    <location>
        <begin position="241"/>
        <end position="260"/>
    </location>
</feature>
<keyword evidence="16" id="KW-1185">Reference proteome</keyword>
<keyword evidence="8 13" id="KW-1133">Transmembrane helix</keyword>
<keyword evidence="9" id="KW-0560">Oxidoreductase</keyword>
<protein>
    <submittedName>
        <fullName evidence="15">Respiratory nitrate reductase gamma subunit</fullName>
    </submittedName>
</protein>
<dbReference type="RefSeq" id="WP_120798510.1">
    <property type="nucleotide sequence ID" value="NZ_RBXL01000001.1"/>
</dbReference>
<keyword evidence="7" id="KW-0249">Electron transport</keyword>
<evidence type="ECO:0000256" key="5">
    <source>
        <dbReference type="ARBA" id="ARBA00022692"/>
    </source>
</evidence>
<dbReference type="GO" id="GO:0009055">
    <property type="term" value="F:electron transfer activity"/>
    <property type="evidence" value="ECO:0007669"/>
    <property type="project" value="InterPro"/>
</dbReference>
<keyword evidence="5 13" id="KW-0812">Transmembrane</keyword>
<feature type="domain" description="Cytochrome c" evidence="14">
    <location>
        <begin position="289"/>
        <end position="384"/>
    </location>
</feature>
<evidence type="ECO:0000256" key="12">
    <source>
        <dbReference type="PROSITE-ProRule" id="PRU00433"/>
    </source>
</evidence>
<evidence type="ECO:0000256" key="6">
    <source>
        <dbReference type="ARBA" id="ARBA00022723"/>
    </source>
</evidence>
<keyword evidence="10 12" id="KW-0408">Iron</keyword>
<dbReference type="PANTHER" id="PTHR30598">
    <property type="entry name" value="NITRATE REDUCTASE PRIVATE CHAPERONE, REDOX ENZYME MATURATION PROTEIN REMP FAMILY"/>
    <property type="match status" value="1"/>
</dbReference>
<accession>A0A495VD78</accession>
<dbReference type="SUPFAM" id="SSF46626">
    <property type="entry name" value="Cytochrome c"/>
    <property type="match status" value="2"/>
</dbReference>
<feature type="transmembrane region" description="Helical" evidence="13">
    <location>
        <begin position="50"/>
        <end position="75"/>
    </location>
</feature>
<evidence type="ECO:0000256" key="7">
    <source>
        <dbReference type="ARBA" id="ARBA00022982"/>
    </source>
</evidence>
<evidence type="ECO:0000256" key="13">
    <source>
        <dbReference type="SAM" id="Phobius"/>
    </source>
</evidence>
<evidence type="ECO:0000256" key="8">
    <source>
        <dbReference type="ARBA" id="ARBA00022989"/>
    </source>
</evidence>
<name>A0A495VD78_9GAMM</name>
<feature type="transmembrane region" description="Helical" evidence="13">
    <location>
        <begin position="176"/>
        <end position="194"/>
    </location>
</feature>
<evidence type="ECO:0000313" key="15">
    <source>
        <dbReference type="EMBL" id="RKT46385.1"/>
    </source>
</evidence>
<dbReference type="GO" id="GO:0019645">
    <property type="term" value="P:anaerobic electron transport chain"/>
    <property type="evidence" value="ECO:0007669"/>
    <property type="project" value="TreeGrafter"/>
</dbReference>
<comment type="subcellular location">
    <subcellularLocation>
        <location evidence="1">Cell membrane</location>
        <topology evidence="1">Multi-pass membrane protein</topology>
    </subcellularLocation>
</comment>
<dbReference type="Gene3D" id="1.20.950.20">
    <property type="entry name" value="Transmembrane di-heme cytochromes, Chain C"/>
    <property type="match status" value="1"/>
</dbReference>
<dbReference type="GO" id="GO:0020037">
    <property type="term" value="F:heme binding"/>
    <property type="evidence" value="ECO:0007669"/>
    <property type="project" value="InterPro"/>
</dbReference>
<keyword evidence="6 12" id="KW-0479">Metal-binding</keyword>
<evidence type="ECO:0000256" key="1">
    <source>
        <dbReference type="ARBA" id="ARBA00004651"/>
    </source>
</evidence>
<evidence type="ECO:0000256" key="10">
    <source>
        <dbReference type="ARBA" id="ARBA00023004"/>
    </source>
</evidence>
<dbReference type="InterPro" id="IPR023234">
    <property type="entry name" value="NarG-like_domain"/>
</dbReference>
<dbReference type="InterPro" id="IPR036909">
    <property type="entry name" value="Cyt_c-like_dom_sf"/>
</dbReference>
<keyword evidence="4 12" id="KW-0349">Heme</keyword>
<evidence type="ECO:0000256" key="9">
    <source>
        <dbReference type="ARBA" id="ARBA00023002"/>
    </source>
</evidence>
<dbReference type="AlphaFoldDB" id="A0A495VD78"/>
<dbReference type="PANTHER" id="PTHR30598:SF3">
    <property type="entry name" value="RESPIRATORY NITRATE REDUCTASE 1 GAMMA CHAIN"/>
    <property type="match status" value="1"/>
</dbReference>
<keyword evidence="3" id="KW-1003">Cell membrane</keyword>
<keyword evidence="2" id="KW-0813">Transport</keyword>
<proteinExistence type="predicted"/>
<dbReference type="GO" id="GO:0046872">
    <property type="term" value="F:metal ion binding"/>
    <property type="evidence" value="ECO:0007669"/>
    <property type="project" value="UniProtKB-KW"/>
</dbReference>
<comment type="caution">
    <text evidence="15">The sequence shown here is derived from an EMBL/GenBank/DDBJ whole genome shotgun (WGS) entry which is preliminary data.</text>
</comment>
<dbReference type="EMBL" id="RBXL01000001">
    <property type="protein sequence ID" value="RKT46385.1"/>
    <property type="molecule type" value="Genomic_DNA"/>
</dbReference>
<feature type="transmembrane region" description="Helical" evidence="13">
    <location>
        <begin position="6"/>
        <end position="29"/>
    </location>
</feature>
<dbReference type="InterPro" id="IPR036197">
    <property type="entry name" value="NarG-like_sf"/>
</dbReference>
<feature type="transmembrane region" description="Helical" evidence="13">
    <location>
        <begin position="87"/>
        <end position="113"/>
    </location>
</feature>
<dbReference type="Proteomes" id="UP000274556">
    <property type="component" value="Unassembled WGS sequence"/>
</dbReference>
<reference evidence="15 16" key="1">
    <citation type="submission" date="2018-10" db="EMBL/GenBank/DDBJ databases">
        <title>Genomic Encyclopedia of Archaeal and Bacterial Type Strains, Phase II (KMG-II): from individual species to whole genera.</title>
        <authorList>
            <person name="Goeker M."/>
        </authorList>
    </citation>
    <scope>NUCLEOTIDE SEQUENCE [LARGE SCALE GENOMIC DNA]</scope>
    <source>
        <strain evidence="15 16">DSM 235</strain>
    </source>
</reference>
<gene>
    <name evidence="15" type="ORF">BDD21_3897</name>
</gene>
<evidence type="ECO:0000256" key="3">
    <source>
        <dbReference type="ARBA" id="ARBA00022475"/>
    </source>
</evidence>
<dbReference type="OrthoDB" id="9779283at2"/>
<evidence type="ECO:0000313" key="16">
    <source>
        <dbReference type="Proteomes" id="UP000274556"/>
    </source>
</evidence>
<dbReference type="InterPro" id="IPR009056">
    <property type="entry name" value="Cyt_c-like_dom"/>
</dbReference>
<dbReference type="GO" id="GO:0008940">
    <property type="term" value="F:nitrate reductase activity"/>
    <property type="evidence" value="ECO:0007669"/>
    <property type="project" value="TreeGrafter"/>
</dbReference>
<evidence type="ECO:0000256" key="2">
    <source>
        <dbReference type="ARBA" id="ARBA00022448"/>
    </source>
</evidence>
<dbReference type="SUPFAM" id="SSF103501">
    <property type="entry name" value="Respiratory nitrate reductase 1 gamma chain"/>
    <property type="match status" value="1"/>
</dbReference>
<dbReference type="Gene3D" id="1.10.760.10">
    <property type="entry name" value="Cytochrome c-like domain"/>
    <property type="match status" value="2"/>
</dbReference>
<dbReference type="InterPro" id="IPR051936">
    <property type="entry name" value="Heme-iron_electron_transfer"/>
</dbReference>
<dbReference type="Pfam" id="PF02665">
    <property type="entry name" value="Nitrate_red_gam"/>
    <property type="match status" value="1"/>
</dbReference>
<feature type="domain" description="Cytochrome c" evidence="14">
    <location>
        <begin position="405"/>
        <end position="502"/>
    </location>
</feature>
<feature type="transmembrane region" description="Helical" evidence="13">
    <location>
        <begin position="125"/>
        <end position="141"/>
    </location>
</feature>
<dbReference type="Pfam" id="PF13442">
    <property type="entry name" value="Cytochrome_CBB3"/>
    <property type="match status" value="2"/>
</dbReference>
<evidence type="ECO:0000256" key="4">
    <source>
        <dbReference type="ARBA" id="ARBA00022617"/>
    </source>
</evidence>
<sequence>MNNILFSSYVIWGVFPYVALTLFFVVPFIRMVYRPFGMSTRASGIFHGQGILGLAAHLLHWGIFLVFFGHLAGLIGGMLGWRSWVGAFFWLATLGGLVAIIGSVIALIRRTVVPEMRAMSQPDDYIVHLFLIAILGVAIYQALGDRIWGVSYTAAPWFASLWRLSPQPELMASAPLLSKVHILLAFAFAAYFPFTKLIHAWTLPVNYLVRPYQVLRTTAKKFQNGWVLGCWEFKGVTDKSYMTYLTAGVVGVLVVIAFVLPSPKGDGLVQAAHAATSVEPTGPDSSQAQKVLEGYPLYVSQCARCHGLQGHGDGPGANSPTFSVVPRNLAEGHFQFISTSNGVASDEDIRHAIVHGLTGSGMPGFAALSERQIDSLVRTVEQFWKDRPTPGETIEVPARPEPTVAMIKEGKELYAGMCAVCHGPTGAGDGVLTALRTDAAGRTVPTRNLRTEPLKGGSSETQLYYRIAAGLPRNKDEWLMPAYANLGPEKIWALITYLESEVFPQRRIAGR</sequence>
<dbReference type="GO" id="GO:0005886">
    <property type="term" value="C:plasma membrane"/>
    <property type="evidence" value="ECO:0007669"/>
    <property type="project" value="UniProtKB-SubCell"/>
</dbReference>
<dbReference type="PROSITE" id="PS51007">
    <property type="entry name" value="CYTC"/>
    <property type="match status" value="2"/>
</dbReference>
<organism evidence="15 16">
    <name type="scientific">Thiocapsa rosea</name>
    <dbReference type="NCBI Taxonomy" id="69360"/>
    <lineage>
        <taxon>Bacteria</taxon>
        <taxon>Pseudomonadati</taxon>
        <taxon>Pseudomonadota</taxon>
        <taxon>Gammaproteobacteria</taxon>
        <taxon>Chromatiales</taxon>
        <taxon>Chromatiaceae</taxon>
        <taxon>Thiocapsa</taxon>
    </lineage>
</organism>
<evidence type="ECO:0000256" key="11">
    <source>
        <dbReference type="ARBA" id="ARBA00023136"/>
    </source>
</evidence>